<dbReference type="GO" id="GO:0020037">
    <property type="term" value="F:heme binding"/>
    <property type="evidence" value="ECO:0007669"/>
    <property type="project" value="InterPro"/>
</dbReference>
<evidence type="ECO:0000313" key="10">
    <source>
        <dbReference type="Proteomes" id="UP001213799"/>
    </source>
</evidence>
<evidence type="ECO:0000256" key="4">
    <source>
        <dbReference type="ARBA" id="ARBA00022723"/>
    </source>
</evidence>
<evidence type="ECO:0008006" key="11">
    <source>
        <dbReference type="Google" id="ProtNLM"/>
    </source>
</evidence>
<dbReference type="InterPro" id="IPR036396">
    <property type="entry name" value="Cyt_P450_sf"/>
</dbReference>
<dbReference type="InterPro" id="IPR047146">
    <property type="entry name" value="Cyt_P450_E_CYP52_fungi"/>
</dbReference>
<dbReference type="GO" id="GO:0043386">
    <property type="term" value="P:mycotoxin biosynthetic process"/>
    <property type="evidence" value="ECO:0007669"/>
    <property type="project" value="UniProtKB-ARBA"/>
</dbReference>
<dbReference type="InterPro" id="IPR017972">
    <property type="entry name" value="Cyt_P450_CS"/>
</dbReference>
<dbReference type="PANTHER" id="PTHR24287:SF1">
    <property type="entry name" value="P450, PUTATIVE (EUROFUNG)-RELATED"/>
    <property type="match status" value="1"/>
</dbReference>
<dbReference type="GeneID" id="81586986"/>
<dbReference type="Pfam" id="PF00067">
    <property type="entry name" value="p450"/>
    <property type="match status" value="1"/>
</dbReference>
<accession>A0AAD6E6M3</accession>
<comment type="similarity">
    <text evidence="2 8">Belongs to the cytochrome P450 family.</text>
</comment>
<keyword evidence="5 8" id="KW-0560">Oxidoreductase</keyword>
<keyword evidence="6 8" id="KW-0408">Iron</keyword>
<sequence>MQHRREDVWGKDSGDFKPERWEARRSGWEYLPFNGGPRICIGQQFALTEAGYVLVCMLQRFDGLEDVHADQRIRWDLALVSAPGDTVTVRLLEASR</sequence>
<keyword evidence="7 8" id="KW-0503">Monooxygenase</keyword>
<evidence type="ECO:0000256" key="2">
    <source>
        <dbReference type="ARBA" id="ARBA00010617"/>
    </source>
</evidence>
<organism evidence="9 10">
    <name type="scientific">Penicillium hordei</name>
    <dbReference type="NCBI Taxonomy" id="40994"/>
    <lineage>
        <taxon>Eukaryota</taxon>
        <taxon>Fungi</taxon>
        <taxon>Dikarya</taxon>
        <taxon>Ascomycota</taxon>
        <taxon>Pezizomycotina</taxon>
        <taxon>Eurotiomycetes</taxon>
        <taxon>Eurotiomycetidae</taxon>
        <taxon>Eurotiales</taxon>
        <taxon>Aspergillaceae</taxon>
        <taxon>Penicillium</taxon>
    </lineage>
</organism>
<comment type="cofactor">
    <cofactor evidence="1">
        <name>heme</name>
        <dbReference type="ChEBI" id="CHEBI:30413"/>
    </cofactor>
</comment>
<dbReference type="GO" id="GO:0016705">
    <property type="term" value="F:oxidoreductase activity, acting on paired donors, with incorporation or reduction of molecular oxygen"/>
    <property type="evidence" value="ECO:0007669"/>
    <property type="project" value="InterPro"/>
</dbReference>
<comment type="caution">
    <text evidence="9">The sequence shown here is derived from an EMBL/GenBank/DDBJ whole genome shotgun (WGS) entry which is preliminary data.</text>
</comment>
<protein>
    <recommendedName>
        <fullName evidence="11">Cytochrome P450</fullName>
    </recommendedName>
</protein>
<evidence type="ECO:0000256" key="7">
    <source>
        <dbReference type="ARBA" id="ARBA00023033"/>
    </source>
</evidence>
<name>A0AAD6E6M3_9EURO</name>
<proteinExistence type="inferred from homology"/>
<dbReference type="PANTHER" id="PTHR24287">
    <property type="entry name" value="P450, PUTATIVE (EUROFUNG)-RELATED"/>
    <property type="match status" value="1"/>
</dbReference>
<dbReference type="RefSeq" id="XP_056752529.1">
    <property type="nucleotide sequence ID" value="XM_056896744.1"/>
</dbReference>
<dbReference type="SUPFAM" id="SSF48264">
    <property type="entry name" value="Cytochrome P450"/>
    <property type="match status" value="1"/>
</dbReference>
<evidence type="ECO:0000256" key="5">
    <source>
        <dbReference type="ARBA" id="ARBA00023002"/>
    </source>
</evidence>
<evidence type="ECO:0000256" key="3">
    <source>
        <dbReference type="ARBA" id="ARBA00022617"/>
    </source>
</evidence>
<reference evidence="9" key="1">
    <citation type="journal article" date="2023" name="IMA Fungus">
        <title>Comparative genomic study of the Penicillium genus elucidates a diverse pangenome and 15 lateral gene transfer events.</title>
        <authorList>
            <person name="Petersen C."/>
            <person name="Sorensen T."/>
            <person name="Nielsen M.R."/>
            <person name="Sondergaard T.E."/>
            <person name="Sorensen J.L."/>
            <person name="Fitzpatrick D.A."/>
            <person name="Frisvad J.C."/>
            <person name="Nielsen K.L."/>
        </authorList>
    </citation>
    <scope>NUCLEOTIDE SEQUENCE</scope>
    <source>
        <strain evidence="9">IBT 12815</strain>
    </source>
</reference>
<dbReference type="GO" id="GO:0005506">
    <property type="term" value="F:iron ion binding"/>
    <property type="evidence" value="ECO:0007669"/>
    <property type="project" value="InterPro"/>
</dbReference>
<evidence type="ECO:0000313" key="9">
    <source>
        <dbReference type="EMBL" id="KAJ5602731.1"/>
    </source>
</evidence>
<keyword evidence="3 8" id="KW-0349">Heme</keyword>
<dbReference type="AlphaFoldDB" id="A0AAD6E6M3"/>
<dbReference type="InterPro" id="IPR001128">
    <property type="entry name" value="Cyt_P450"/>
</dbReference>
<dbReference type="PROSITE" id="PS00086">
    <property type="entry name" value="CYTOCHROME_P450"/>
    <property type="match status" value="1"/>
</dbReference>
<dbReference type="Gene3D" id="1.10.630.10">
    <property type="entry name" value="Cytochrome P450"/>
    <property type="match status" value="1"/>
</dbReference>
<dbReference type="GO" id="GO:0004497">
    <property type="term" value="F:monooxygenase activity"/>
    <property type="evidence" value="ECO:0007669"/>
    <property type="project" value="UniProtKB-KW"/>
</dbReference>
<dbReference type="EMBL" id="JAQJAE010000003">
    <property type="protein sequence ID" value="KAJ5602731.1"/>
    <property type="molecule type" value="Genomic_DNA"/>
</dbReference>
<evidence type="ECO:0000256" key="6">
    <source>
        <dbReference type="ARBA" id="ARBA00023004"/>
    </source>
</evidence>
<evidence type="ECO:0000256" key="8">
    <source>
        <dbReference type="RuleBase" id="RU000461"/>
    </source>
</evidence>
<keyword evidence="4 8" id="KW-0479">Metal-binding</keyword>
<keyword evidence="10" id="KW-1185">Reference proteome</keyword>
<dbReference type="Proteomes" id="UP001213799">
    <property type="component" value="Unassembled WGS sequence"/>
</dbReference>
<evidence type="ECO:0000256" key="1">
    <source>
        <dbReference type="ARBA" id="ARBA00001971"/>
    </source>
</evidence>
<reference evidence="9" key="2">
    <citation type="submission" date="2023-01" db="EMBL/GenBank/DDBJ databases">
        <authorList>
            <person name="Petersen C."/>
        </authorList>
    </citation>
    <scope>NUCLEOTIDE SEQUENCE</scope>
    <source>
        <strain evidence="9">IBT 12815</strain>
    </source>
</reference>
<gene>
    <name evidence="9" type="ORF">N7537_005687</name>
</gene>